<organism evidence="2 3">
    <name type="scientific">Niveispirillum lacus</name>
    <dbReference type="NCBI Taxonomy" id="1981099"/>
    <lineage>
        <taxon>Bacteria</taxon>
        <taxon>Pseudomonadati</taxon>
        <taxon>Pseudomonadota</taxon>
        <taxon>Alphaproteobacteria</taxon>
        <taxon>Rhodospirillales</taxon>
        <taxon>Azospirillaceae</taxon>
        <taxon>Niveispirillum</taxon>
    </lineage>
</organism>
<dbReference type="AlphaFoldDB" id="A0A255Z6A2"/>
<evidence type="ECO:0000256" key="1">
    <source>
        <dbReference type="SAM" id="Phobius"/>
    </source>
</evidence>
<name>A0A255Z6A2_9PROT</name>
<comment type="caution">
    <text evidence="2">The sequence shown here is derived from an EMBL/GenBank/DDBJ whole genome shotgun (WGS) entry which is preliminary data.</text>
</comment>
<evidence type="ECO:0008006" key="4">
    <source>
        <dbReference type="Google" id="ProtNLM"/>
    </source>
</evidence>
<dbReference type="Proteomes" id="UP000216998">
    <property type="component" value="Unassembled WGS sequence"/>
</dbReference>
<feature type="transmembrane region" description="Helical" evidence="1">
    <location>
        <begin position="60"/>
        <end position="81"/>
    </location>
</feature>
<dbReference type="PANTHER" id="PTHR33361:SF2">
    <property type="entry name" value="DUF885 DOMAIN-CONTAINING PROTEIN"/>
    <property type="match status" value="1"/>
</dbReference>
<dbReference type="Pfam" id="PF05960">
    <property type="entry name" value="DUF885"/>
    <property type="match status" value="1"/>
</dbReference>
<keyword evidence="1" id="KW-1133">Transmembrane helix</keyword>
<dbReference type="InterPro" id="IPR010281">
    <property type="entry name" value="DUF885"/>
</dbReference>
<proteinExistence type="predicted"/>
<keyword evidence="3" id="KW-1185">Reference proteome</keyword>
<accession>A0A255Z6A2</accession>
<dbReference type="PANTHER" id="PTHR33361">
    <property type="entry name" value="GLR0591 PROTEIN"/>
    <property type="match status" value="1"/>
</dbReference>
<reference evidence="2 3" key="1">
    <citation type="submission" date="2017-07" db="EMBL/GenBank/DDBJ databases">
        <title>Niveispirillum cyanobacteriorum sp. nov., isolated from cyanobacterial aggregates in a eutrophic lake.</title>
        <authorList>
            <person name="Cai H."/>
        </authorList>
    </citation>
    <scope>NUCLEOTIDE SEQUENCE [LARGE SCALE GENOMIC DNA]</scope>
    <source>
        <strain evidence="3">TH1-14</strain>
    </source>
</reference>
<sequence length="660" mass="72402">MANGAVILVPWLVLTMVPEPIARGWCKRRCPCSLATATFGQMDDQSARQTGGKTVKLKRILLGTVGGVVGLAAVAVGYGLWGPLPIHPTIERQTIAQVLDSPETLTQLGMIDGTFLDFHSGKLDQIKPEDLEEARQDMTRYIAEIKGYTGLTGQQAISQQVMLEFYSTNLAQLDFPWVVPGGGLYPVDQLFSPPVSLPQFLTNAHVVSDVASAERYISRLRAVSTKFGQLADSVRNQAKAGVVPPDFVVDKSLVVIDSFTKDPAANSPLITTFKARLEKAGVAEAERVRLIAAATAAVEQEVYPAYQSLGKLLREEIRPKATSDAGVWRLPDGARYYKLALRANTTVDTEPDAIHDIGLSEVARITAEMDALLQKLGRVEGTVGARVRALEQDPSQKYPPGRESHAEQLADLKRMTETVMAKAPQWFNKLPQQPVDIQAVPEYAEATAPGGYYNPPALDGSRPGIFYINLGEKSRAPKFSLPTLVYHEAVPGHHFQLALAQTIEDVPTFRKVYPFTAYAEGWALYAERLAVEMGMYENDPYGDLGRLQAELFRSVRLVVDTGIHAKRWTREQAIAYMRDTTGMSEDAVTIEIDRYIVLPGQACAYKLGQLKILDLRDKAKTALGEKFDIKAFHDVVLGSGGLPLTVLEAQVDAWVKQVKG</sequence>
<protein>
    <recommendedName>
        <fullName evidence="4">DUF885 domain-containing protein</fullName>
    </recommendedName>
</protein>
<evidence type="ECO:0000313" key="3">
    <source>
        <dbReference type="Proteomes" id="UP000216998"/>
    </source>
</evidence>
<keyword evidence="1" id="KW-0812">Transmembrane</keyword>
<keyword evidence="1" id="KW-0472">Membrane</keyword>
<gene>
    <name evidence="2" type="ORF">CHU95_02900</name>
</gene>
<dbReference type="EMBL" id="NOXU01000019">
    <property type="protein sequence ID" value="OYQ36952.1"/>
    <property type="molecule type" value="Genomic_DNA"/>
</dbReference>
<evidence type="ECO:0000313" key="2">
    <source>
        <dbReference type="EMBL" id="OYQ36952.1"/>
    </source>
</evidence>